<feature type="compositionally biased region" description="Basic and acidic residues" evidence="2">
    <location>
        <begin position="91"/>
        <end position="104"/>
    </location>
</feature>
<dbReference type="EMBL" id="MH932584">
    <property type="protein sequence ID" value="QDQ69264.1"/>
    <property type="molecule type" value="Genomic_DNA"/>
</dbReference>
<sequence length="462" mass="51911">MVQAMVDMEIMKCLLEDSLASSDFDDTREDEASDFHREDVPVEAFSEVTEADTGTSTQSGPKIDISVMRKIPKRPRSHTGSRSEITFRSPLDPERVESPVDRYGKKIKLGVADHSHRHSPRPPSARRDRHKNRDQQLGFPSPTSDLGTNRRKPNGNRRRVSAGRHRHREDVRQDVSEAVKKLRLPPSMLTSGTSPCLDESLIPRHHGPCFRVFTPAPPPHFPEVYTDRDLSALVKAGDRDDELINKKVSVTKLQDLFKPMLTFVTGRQNQPYWVAIRRESIASGGLQVLAAFVEEQLTWAQIITRQGGHFDGRHIDIILDTSVFTCTAFIGKLRQLHLPCVLDKRGELALVRQVAYLVAMGNRLTDACNLLGETKVNFRCGVLLALVMTVPGLQLRKNISTRAQKLFQVYLEAYRTGDVMRLLNIMVVEHHSLCHNSECSAATRAAVGSPTLNKGLFFYPVL</sequence>
<dbReference type="Pfam" id="PF05459">
    <property type="entry name" value="Herpes_UL69"/>
    <property type="match status" value="1"/>
</dbReference>
<feature type="compositionally biased region" description="Basic residues" evidence="2">
    <location>
        <begin position="149"/>
        <end position="167"/>
    </location>
</feature>
<keyword evidence="4" id="KW-1185">Reference proteome</keyword>
<gene>
    <name evidence="3" type="primary">ORF57</name>
</gene>
<dbReference type="GO" id="GO:0006355">
    <property type="term" value="P:regulation of DNA-templated transcription"/>
    <property type="evidence" value="ECO:0007669"/>
    <property type="project" value="InterPro"/>
</dbReference>
<dbReference type="Proteomes" id="UP001147731">
    <property type="component" value="Segment"/>
</dbReference>
<name>A0A5B8G801_9GAMA</name>
<dbReference type="GeneID" id="80540396"/>
<reference evidence="3" key="1">
    <citation type="journal article" date="2019" name="Emerg. Infect. Dis.">
        <title>Novel Virus Related to Kaposi's Sarcoma-Associated Herpesvirus from Colobus Monkey.</title>
        <authorList>
            <person name="Dhingra A."/>
            <person name="Ganzenmueller T."/>
            <person name="Hage E."/>
            <person name="Suarez N.M."/>
            <person name="Matz-Rensing K."/>
            <person name="Widmer D."/>
            <person name="Pohlmann S."/>
            <person name="Davison A.J."/>
            <person name="Schulz T.F."/>
            <person name="Kaul A."/>
        </authorList>
    </citation>
    <scope>NUCLEOTIDE SEQUENCE</scope>
    <source>
        <strain evidence="3">Hannover</strain>
    </source>
</reference>
<dbReference type="KEGG" id="vg:80540396"/>
<feature type="region of interest" description="Disordered" evidence="2">
    <location>
        <begin position="24"/>
        <end position="174"/>
    </location>
</feature>
<evidence type="ECO:0000313" key="3">
    <source>
        <dbReference type="EMBL" id="QDQ69264.1"/>
    </source>
</evidence>
<dbReference type="RefSeq" id="YP_010801684.1">
    <property type="nucleotide sequence ID" value="NC_076967.1"/>
</dbReference>
<feature type="compositionally biased region" description="Basic residues" evidence="2">
    <location>
        <begin position="70"/>
        <end position="79"/>
    </location>
</feature>
<evidence type="ECO:0000313" key="4">
    <source>
        <dbReference type="Proteomes" id="UP001147731"/>
    </source>
</evidence>
<proteinExistence type="predicted"/>
<evidence type="ECO:0000256" key="2">
    <source>
        <dbReference type="SAM" id="MobiDB-lite"/>
    </source>
</evidence>
<accession>A0A5B8G801</accession>
<dbReference type="InterPro" id="IPR008648">
    <property type="entry name" value="ICP27-like"/>
</dbReference>
<evidence type="ECO:0000256" key="1">
    <source>
        <dbReference type="ARBA" id="ARBA00022518"/>
    </source>
</evidence>
<organism evidence="3 4">
    <name type="scientific">Colobine gammaherpesvirus 1</name>
    <dbReference type="NCBI Taxonomy" id="2597325"/>
    <lineage>
        <taxon>Viruses</taxon>
        <taxon>Duplodnaviria</taxon>
        <taxon>Heunggongvirae</taxon>
        <taxon>Peploviricota</taxon>
        <taxon>Herviviricetes</taxon>
        <taxon>Herpesvirales</taxon>
        <taxon>Orthoherpesviridae</taxon>
        <taxon>Gammaherpesvirinae</taxon>
        <taxon>Rhadinovirus</taxon>
        <taxon>Rhadinovirus colobinegamma1</taxon>
    </lineage>
</organism>
<keyword evidence="1" id="KW-0244">Early protein</keyword>
<protein>
    <submittedName>
        <fullName evidence="3">Multifunctional expression regulator</fullName>
    </submittedName>
</protein>